<dbReference type="AlphaFoldDB" id="A0A9W4XQI9"/>
<accession>A0A9W4XQI9</accession>
<dbReference type="PANTHER" id="PTHR12459">
    <property type="entry name" value="TRANSMEMBRANE PROTEIN 135-RELATED"/>
    <property type="match status" value="1"/>
</dbReference>
<feature type="region of interest" description="Disordered" evidence="1">
    <location>
        <begin position="1"/>
        <end position="20"/>
    </location>
</feature>
<dbReference type="OrthoDB" id="291792at2759"/>
<dbReference type="PANTHER" id="PTHR12459:SF19">
    <property type="entry name" value="TRANSMEMBRANE PROTEIN 135 N-TERMINAL DOMAIN-CONTAINING PROTEIN"/>
    <property type="match status" value="1"/>
</dbReference>
<comment type="caution">
    <text evidence="2">The sequence shown here is derived from an EMBL/GenBank/DDBJ whole genome shotgun (WGS) entry which is preliminary data.</text>
</comment>
<feature type="compositionally biased region" description="Low complexity" evidence="1">
    <location>
        <begin position="1"/>
        <end position="16"/>
    </location>
</feature>
<evidence type="ECO:0000313" key="2">
    <source>
        <dbReference type="EMBL" id="CAI6340579.1"/>
    </source>
</evidence>
<keyword evidence="3" id="KW-1185">Reference proteome</keyword>
<name>A0A9W4XQI9_9PLEO</name>
<dbReference type="Proteomes" id="UP001152607">
    <property type="component" value="Unassembled WGS sequence"/>
</dbReference>
<feature type="region of interest" description="Disordered" evidence="1">
    <location>
        <begin position="56"/>
        <end position="78"/>
    </location>
</feature>
<evidence type="ECO:0000256" key="1">
    <source>
        <dbReference type="SAM" id="MobiDB-lite"/>
    </source>
</evidence>
<dbReference type="InterPro" id="IPR026749">
    <property type="entry name" value="Tmem135"/>
</dbReference>
<reference evidence="2" key="1">
    <citation type="submission" date="2023-01" db="EMBL/GenBank/DDBJ databases">
        <authorList>
            <person name="Van Ghelder C."/>
            <person name="Rancurel C."/>
        </authorList>
    </citation>
    <scope>NUCLEOTIDE SEQUENCE</scope>
    <source>
        <strain evidence="2">CNCM I-4278</strain>
    </source>
</reference>
<proteinExistence type="predicted"/>
<dbReference type="EMBL" id="CAOQHR010000010">
    <property type="protein sequence ID" value="CAI6340579.1"/>
    <property type="molecule type" value="Genomic_DNA"/>
</dbReference>
<organism evidence="2 3">
    <name type="scientific">Periconia digitata</name>
    <dbReference type="NCBI Taxonomy" id="1303443"/>
    <lineage>
        <taxon>Eukaryota</taxon>
        <taxon>Fungi</taxon>
        <taxon>Dikarya</taxon>
        <taxon>Ascomycota</taxon>
        <taxon>Pezizomycotina</taxon>
        <taxon>Dothideomycetes</taxon>
        <taxon>Pleosporomycetidae</taxon>
        <taxon>Pleosporales</taxon>
        <taxon>Massarineae</taxon>
        <taxon>Periconiaceae</taxon>
        <taxon>Periconia</taxon>
    </lineage>
</organism>
<sequence>MSSSSASTPPSSGSSSKAERGVDPILRNALRYTISPREYQLLHQYLLSRAPSAVKKRAPPPRRYDAIVSKGKGTGGGKGGDDFNAAAVRASLRLAVVTMSGLKAWEVITTKLFARRTVQKTQQRLPVWKSPNVRLTCSLSFILLFHRLLRRFFTRLRESLLTPDAKGFRRRNPRVAKSLTSRLAPAIGSSLAGFFLAVSSGDQLRVTIALYFFTQTLEFSYNYLEELGYFRNRPSWFGSWMLMPLSCGQLLHAFVFDRDCFPASYGRFVLDNSPEYIQERPDAYPMDLQWPGTFDIVDSLAHISKARWLPFTSPILFPNSETLPRSLTAIAPITSPAHPAIKNLSCALLHPNDPSCMRTYLSYWIKAFPKIARLFTLVLTALSIPRYKTFLASPMSATNNLAKSILRMSLFICGSIGTSWGSICLFQHTFPRSFLPTQRWFLGGFLGGMWAFVQRKQGRGNALYSTRMSIDSLWKVGIKRGWWKSVKNGDVLLFVASLAAANIIYELKPKSVNSGVVGRALGVLRGEGLVDRATLMPGEEERTKERDE</sequence>
<protein>
    <submittedName>
        <fullName evidence="2">Uncharacterized protein</fullName>
    </submittedName>
</protein>
<gene>
    <name evidence="2" type="ORF">PDIGIT_LOCUS13759</name>
</gene>
<evidence type="ECO:0000313" key="3">
    <source>
        <dbReference type="Proteomes" id="UP001152607"/>
    </source>
</evidence>